<evidence type="ECO:0000256" key="2">
    <source>
        <dbReference type="ARBA" id="ARBA00022840"/>
    </source>
</evidence>
<dbReference type="Pfam" id="PF25601">
    <property type="entry name" value="AAA_lid_14"/>
    <property type="match status" value="1"/>
</dbReference>
<evidence type="ECO:0000256" key="3">
    <source>
        <dbReference type="ARBA" id="ARBA00023015"/>
    </source>
</evidence>
<gene>
    <name evidence="6" type="ORF">CUU66_12615</name>
</gene>
<protein>
    <submittedName>
        <fullName evidence="6">Sigma-54-dependent Fis family transcriptional regulator</fullName>
    </submittedName>
</protein>
<dbReference type="InterPro" id="IPR009057">
    <property type="entry name" value="Homeodomain-like_sf"/>
</dbReference>
<dbReference type="Pfam" id="PF02954">
    <property type="entry name" value="HTH_8"/>
    <property type="match status" value="1"/>
</dbReference>
<dbReference type="InterPro" id="IPR027417">
    <property type="entry name" value="P-loop_NTPase"/>
</dbReference>
<dbReference type="GO" id="GO:0043565">
    <property type="term" value="F:sequence-specific DNA binding"/>
    <property type="evidence" value="ECO:0007669"/>
    <property type="project" value="InterPro"/>
</dbReference>
<dbReference type="Pfam" id="PF06506">
    <property type="entry name" value="PrpR_N"/>
    <property type="match status" value="1"/>
</dbReference>
<dbReference type="GO" id="GO:0006355">
    <property type="term" value="P:regulation of DNA-templated transcription"/>
    <property type="evidence" value="ECO:0007669"/>
    <property type="project" value="InterPro"/>
</dbReference>
<dbReference type="GO" id="GO:0000156">
    <property type="term" value="F:phosphorelay response regulator activity"/>
    <property type="evidence" value="ECO:0007669"/>
    <property type="project" value="InterPro"/>
</dbReference>
<dbReference type="EMBL" id="PGUY01000038">
    <property type="protein sequence ID" value="PLT29556.1"/>
    <property type="molecule type" value="Genomic_DNA"/>
</dbReference>
<dbReference type="InterPro" id="IPR002197">
    <property type="entry name" value="HTH_Fis"/>
</dbReference>
<dbReference type="SUPFAM" id="SSF52540">
    <property type="entry name" value="P-loop containing nucleoside triphosphate hydrolases"/>
    <property type="match status" value="1"/>
</dbReference>
<keyword evidence="2" id="KW-0067">ATP-binding</keyword>
<dbReference type="InterPro" id="IPR010524">
    <property type="entry name" value="Sig_transdc_resp-reg_PrpR_N"/>
</dbReference>
<accession>A0A2N5M5B3</accession>
<keyword evidence="3" id="KW-0805">Transcription regulation</keyword>
<comment type="caution">
    <text evidence="6">The sequence shown here is derived from an EMBL/GenBank/DDBJ whole genome shotgun (WGS) entry which is preliminary data.</text>
</comment>
<dbReference type="Proteomes" id="UP000234748">
    <property type="component" value="Unassembled WGS sequence"/>
</dbReference>
<sequence>MIKALVIVPYKGLFEMMKEIQHEVEDMELDIELGNLYEGVAIAKAAENNGYHFIISRGGTASMIQEAVSIPVIDIQVSGYDVLRIITLVKGFSRKAAIVGFTNITQGAATICKLLDLDIKTLTIAKDIEVTEKLSKLKEHGYEVVIGDVVTVQTAKQLGLEGVLITSGKEAIIDALEEARRSYSIFSRLQLDVSLFQSILDCSDQAIGVFNREAKFVYGNECFHKEFLWMKLENSADIKKLIQETVLSHERQTKTVHFDHSFWNISACPKDDAAVLFFEKNISNQAIPQDGGVHLKAIEFHASPSYIPISGKSVMIQNVIKQIEECGKNGAPVWICGEKGIGKELVAHSIYSKRKRMDEPFIVLHCDLLSADQLKALMNEDFNQKHADGVIYLKNIDKLTHDMQKELYLIVTDGNTKNLQWLVSSESNIEEKVKNGTFNRDLYKELGQLQIYIPPLRERREDIEDLVHVFISELHPKYGNEVVGIRMDALEQIAKFNWPGNVEQLKNVIEQLFLQTNSYYIEKEDVESVLKRLEEQEHYNNPLSYIDISGTLEEIEKQVITKVLEEEGLNQSKAAKRLGINRSTLWRKLKS</sequence>
<evidence type="ECO:0000313" key="6">
    <source>
        <dbReference type="EMBL" id="PLT29556.1"/>
    </source>
</evidence>
<dbReference type="RefSeq" id="WP_101642686.1">
    <property type="nucleotide sequence ID" value="NZ_PGUY01000038.1"/>
</dbReference>
<dbReference type="Gene3D" id="1.10.8.60">
    <property type="match status" value="1"/>
</dbReference>
<dbReference type="OrthoDB" id="9771372at2"/>
<dbReference type="SUPFAM" id="SSF159800">
    <property type="entry name" value="PrpR receptor domain-like"/>
    <property type="match status" value="1"/>
</dbReference>
<dbReference type="PRINTS" id="PR01590">
    <property type="entry name" value="HTHFIS"/>
</dbReference>
<dbReference type="Gene3D" id="3.40.50.300">
    <property type="entry name" value="P-loop containing nucleotide triphosphate hydrolases"/>
    <property type="match status" value="1"/>
</dbReference>
<keyword evidence="7" id="KW-1185">Reference proteome</keyword>
<dbReference type="GO" id="GO:0005524">
    <property type="term" value="F:ATP binding"/>
    <property type="evidence" value="ECO:0007669"/>
    <property type="project" value="UniProtKB-KW"/>
</dbReference>
<evidence type="ECO:0000256" key="1">
    <source>
        <dbReference type="ARBA" id="ARBA00022741"/>
    </source>
</evidence>
<evidence type="ECO:0000259" key="5">
    <source>
        <dbReference type="PROSITE" id="PS50045"/>
    </source>
</evidence>
<dbReference type="SUPFAM" id="SSF46689">
    <property type="entry name" value="Homeodomain-like"/>
    <property type="match status" value="1"/>
</dbReference>
<proteinExistence type="predicted"/>
<name>A0A2N5M5B3_9BACI</name>
<reference evidence="6 7" key="1">
    <citation type="submission" date="2017-11" db="EMBL/GenBank/DDBJ databases">
        <title>Comparitive Functional Genomics of Dry Heat Resistant strains isolated from the Viking Spacecraft.</title>
        <authorList>
            <person name="Seuylemezian A."/>
            <person name="Cooper K."/>
            <person name="Vaishampayan P."/>
        </authorList>
    </citation>
    <scope>NUCLEOTIDE SEQUENCE [LARGE SCALE GENOMIC DNA]</scope>
    <source>
        <strain evidence="6 7">V1-29</strain>
    </source>
</reference>
<evidence type="ECO:0000313" key="7">
    <source>
        <dbReference type="Proteomes" id="UP000234748"/>
    </source>
</evidence>
<keyword evidence="1" id="KW-0547">Nucleotide-binding</keyword>
<dbReference type="PANTHER" id="PTHR32071:SF119">
    <property type="entry name" value="SIGMA L-DEPENDENT TRANSCRIPTIONAL REGULATOR YPLP-RELATED"/>
    <property type="match status" value="1"/>
</dbReference>
<feature type="domain" description="Sigma-54 factor interaction" evidence="5">
    <location>
        <begin position="309"/>
        <end position="514"/>
    </location>
</feature>
<dbReference type="PROSITE" id="PS50045">
    <property type="entry name" value="SIGMA54_INTERACT_4"/>
    <property type="match status" value="1"/>
</dbReference>
<evidence type="ECO:0000256" key="4">
    <source>
        <dbReference type="ARBA" id="ARBA00023163"/>
    </source>
</evidence>
<organism evidence="6 7">
    <name type="scientific">Peribacillus deserti</name>
    <dbReference type="NCBI Taxonomy" id="673318"/>
    <lineage>
        <taxon>Bacteria</taxon>
        <taxon>Bacillati</taxon>
        <taxon>Bacillota</taxon>
        <taxon>Bacilli</taxon>
        <taxon>Bacillales</taxon>
        <taxon>Bacillaceae</taxon>
        <taxon>Peribacillus</taxon>
    </lineage>
</organism>
<dbReference type="Pfam" id="PF14532">
    <property type="entry name" value="Sigma54_activ_2"/>
    <property type="match status" value="1"/>
</dbReference>
<dbReference type="AlphaFoldDB" id="A0A2N5M5B3"/>
<dbReference type="InterPro" id="IPR002078">
    <property type="entry name" value="Sigma_54_int"/>
</dbReference>
<dbReference type="Gene3D" id="3.40.50.10660">
    <property type="entry name" value="PrpR receptor domain-like"/>
    <property type="match status" value="1"/>
</dbReference>
<dbReference type="PANTHER" id="PTHR32071">
    <property type="entry name" value="TRANSCRIPTIONAL REGULATORY PROTEIN"/>
    <property type="match status" value="1"/>
</dbReference>
<dbReference type="InterPro" id="IPR058031">
    <property type="entry name" value="AAA_lid_NorR"/>
</dbReference>
<dbReference type="Gene3D" id="1.10.10.60">
    <property type="entry name" value="Homeodomain-like"/>
    <property type="match status" value="1"/>
</dbReference>
<keyword evidence="4" id="KW-0804">Transcription</keyword>
<dbReference type="Gene3D" id="3.40.50.2300">
    <property type="match status" value="1"/>
</dbReference>